<evidence type="ECO:0000313" key="2">
    <source>
        <dbReference type="Proteomes" id="UP000887565"/>
    </source>
</evidence>
<protein>
    <submittedName>
        <fullName evidence="3">Uncharacterized protein</fullName>
    </submittedName>
</protein>
<evidence type="ECO:0000256" key="1">
    <source>
        <dbReference type="SAM" id="MobiDB-lite"/>
    </source>
</evidence>
<evidence type="ECO:0000313" key="3">
    <source>
        <dbReference type="WBParaSite" id="nRc.2.0.1.t08248-RA"/>
    </source>
</evidence>
<dbReference type="WBParaSite" id="nRc.2.0.1.t08248-RA">
    <property type="protein sequence ID" value="nRc.2.0.1.t08248-RA"/>
    <property type="gene ID" value="nRc.2.0.1.g08248"/>
</dbReference>
<proteinExistence type="predicted"/>
<dbReference type="Proteomes" id="UP000887565">
    <property type="component" value="Unplaced"/>
</dbReference>
<sequence>MPLDDAIGLPLPNIGLDVIINSGPGSKFGNMVPKFSDAANVDLCIKSTMSRPSRAVDLLEQSTYCGDRLADTVSMLGWSTFWDDRPTGMVDSLSSRPSGTQSVSLPAVGFYTFQEPLAFCCAPDSFVDASSSAAATLTLTAAGSSAVCCSEFSQTLATRTAKASSTGSAETGALLILENAAAAVSSSGVLNSLNVVSSSPSPEKHEDAEDEKPEKM</sequence>
<keyword evidence="2" id="KW-1185">Reference proteome</keyword>
<name>A0A915I286_ROMCU</name>
<feature type="region of interest" description="Disordered" evidence="1">
    <location>
        <begin position="193"/>
        <end position="216"/>
    </location>
</feature>
<reference evidence="3" key="1">
    <citation type="submission" date="2022-11" db="UniProtKB">
        <authorList>
            <consortium name="WormBaseParasite"/>
        </authorList>
    </citation>
    <scope>IDENTIFICATION</scope>
</reference>
<organism evidence="2 3">
    <name type="scientific">Romanomermis culicivorax</name>
    <name type="common">Nematode worm</name>
    <dbReference type="NCBI Taxonomy" id="13658"/>
    <lineage>
        <taxon>Eukaryota</taxon>
        <taxon>Metazoa</taxon>
        <taxon>Ecdysozoa</taxon>
        <taxon>Nematoda</taxon>
        <taxon>Enoplea</taxon>
        <taxon>Dorylaimia</taxon>
        <taxon>Mermithida</taxon>
        <taxon>Mermithoidea</taxon>
        <taxon>Mermithidae</taxon>
        <taxon>Romanomermis</taxon>
    </lineage>
</organism>
<dbReference type="AlphaFoldDB" id="A0A915I286"/>
<accession>A0A915I286</accession>
<feature type="compositionally biased region" description="Basic and acidic residues" evidence="1">
    <location>
        <begin position="202"/>
        <end position="216"/>
    </location>
</feature>